<keyword evidence="8" id="KW-1185">Reference proteome</keyword>
<accession>A0A225DR28</accession>
<dbReference type="GO" id="GO:0000976">
    <property type="term" value="F:transcription cis-regulatory region binding"/>
    <property type="evidence" value="ECO:0007669"/>
    <property type="project" value="TreeGrafter"/>
</dbReference>
<evidence type="ECO:0000259" key="6">
    <source>
        <dbReference type="PROSITE" id="PS50931"/>
    </source>
</evidence>
<evidence type="ECO:0000256" key="5">
    <source>
        <dbReference type="SAM" id="MobiDB-lite"/>
    </source>
</evidence>
<evidence type="ECO:0000256" key="1">
    <source>
        <dbReference type="ARBA" id="ARBA00009437"/>
    </source>
</evidence>
<dbReference type="SUPFAM" id="SSF53850">
    <property type="entry name" value="Periplasmic binding protein-like II"/>
    <property type="match status" value="1"/>
</dbReference>
<sequence>MPDRPRFVNRTATSGTIMQPPPTPLTPELCRTFVVLVRLNGSVTATARELGLNEASVSKRIRPLVRPTPPHLPRPWLEKRGKRFYLTDEGRTLLPAVTEQVERWHQFTTTAAAERTAGLTVACGQGAAGGVVLAAAAALRLRHPDAVLKVAVVRGRQRIEGIANGTYDLALVTYPPVAIHEIARCEVRVESLGDDTLVLACGIQSPWARAFAGANQPIGLEELADWPLVLPMADSAIRKQWDERVRRHAPAVPPVVAIEVGGWRVLLDYVLAGFGVGLVPRSVAALAGADVKVRPLAETLRPANRLHAVCLTSPVANELLEAFLRELISVTHVPGKTP</sequence>
<dbReference type="Gene3D" id="1.10.10.10">
    <property type="entry name" value="Winged helix-like DNA-binding domain superfamily/Winged helix DNA-binding domain"/>
    <property type="match status" value="1"/>
</dbReference>
<dbReference type="EMBL" id="NIDE01000004">
    <property type="protein sequence ID" value="OWK43751.1"/>
    <property type="molecule type" value="Genomic_DNA"/>
</dbReference>
<evidence type="ECO:0000256" key="4">
    <source>
        <dbReference type="ARBA" id="ARBA00023163"/>
    </source>
</evidence>
<organism evidence="7 8">
    <name type="scientific">Fimbriiglobus ruber</name>
    <dbReference type="NCBI Taxonomy" id="1908690"/>
    <lineage>
        <taxon>Bacteria</taxon>
        <taxon>Pseudomonadati</taxon>
        <taxon>Planctomycetota</taxon>
        <taxon>Planctomycetia</taxon>
        <taxon>Gemmatales</taxon>
        <taxon>Gemmataceae</taxon>
        <taxon>Fimbriiglobus</taxon>
    </lineage>
</organism>
<feature type="region of interest" description="Disordered" evidence="5">
    <location>
        <begin position="1"/>
        <end position="24"/>
    </location>
</feature>
<dbReference type="PANTHER" id="PTHR30126:SF39">
    <property type="entry name" value="HTH-TYPE TRANSCRIPTIONAL REGULATOR CYSL"/>
    <property type="match status" value="1"/>
</dbReference>
<dbReference type="SUPFAM" id="SSF46785">
    <property type="entry name" value="Winged helix' DNA-binding domain"/>
    <property type="match status" value="1"/>
</dbReference>
<evidence type="ECO:0000313" key="8">
    <source>
        <dbReference type="Proteomes" id="UP000214646"/>
    </source>
</evidence>
<dbReference type="CDD" id="cd05466">
    <property type="entry name" value="PBP2_LTTR_substrate"/>
    <property type="match status" value="1"/>
</dbReference>
<dbReference type="InterPro" id="IPR036390">
    <property type="entry name" value="WH_DNA-bd_sf"/>
</dbReference>
<dbReference type="InterPro" id="IPR036388">
    <property type="entry name" value="WH-like_DNA-bd_sf"/>
</dbReference>
<protein>
    <submittedName>
        <fullName evidence="7">LysR family transcriptional regulator YeiE</fullName>
    </submittedName>
</protein>
<keyword evidence="3" id="KW-0238">DNA-binding</keyword>
<evidence type="ECO:0000256" key="3">
    <source>
        <dbReference type="ARBA" id="ARBA00023125"/>
    </source>
</evidence>
<dbReference type="PANTHER" id="PTHR30126">
    <property type="entry name" value="HTH-TYPE TRANSCRIPTIONAL REGULATOR"/>
    <property type="match status" value="1"/>
</dbReference>
<dbReference type="PROSITE" id="PS50931">
    <property type="entry name" value="HTH_LYSR"/>
    <property type="match status" value="1"/>
</dbReference>
<comment type="caution">
    <text evidence="7">The sequence shown here is derived from an EMBL/GenBank/DDBJ whole genome shotgun (WGS) entry which is preliminary data.</text>
</comment>
<reference evidence="8" key="1">
    <citation type="submission" date="2017-06" db="EMBL/GenBank/DDBJ databases">
        <title>Genome analysis of Fimbriiglobus ruber SP5, the first member of the order Planctomycetales with confirmed chitinolytic capability.</title>
        <authorList>
            <person name="Ravin N.V."/>
            <person name="Rakitin A.L."/>
            <person name="Ivanova A.A."/>
            <person name="Beletsky A.V."/>
            <person name="Kulichevskaya I.S."/>
            <person name="Mardanov A.V."/>
            <person name="Dedysh S.N."/>
        </authorList>
    </citation>
    <scope>NUCLEOTIDE SEQUENCE [LARGE SCALE GENOMIC DNA]</scope>
    <source>
        <strain evidence="8">SP5</strain>
    </source>
</reference>
<dbReference type="InterPro" id="IPR000847">
    <property type="entry name" value="LysR_HTH_N"/>
</dbReference>
<dbReference type="AlphaFoldDB" id="A0A225DR28"/>
<evidence type="ECO:0000313" key="7">
    <source>
        <dbReference type="EMBL" id="OWK43751.1"/>
    </source>
</evidence>
<dbReference type="Pfam" id="PF03466">
    <property type="entry name" value="LysR_substrate"/>
    <property type="match status" value="1"/>
</dbReference>
<name>A0A225DR28_9BACT</name>
<dbReference type="InterPro" id="IPR005119">
    <property type="entry name" value="LysR_subst-bd"/>
</dbReference>
<gene>
    <name evidence="7" type="ORF">FRUB_03350</name>
</gene>
<feature type="domain" description="HTH lysR-type" evidence="6">
    <location>
        <begin position="25"/>
        <end position="62"/>
    </location>
</feature>
<dbReference type="Gene3D" id="3.40.190.290">
    <property type="match status" value="1"/>
</dbReference>
<keyword evidence="2" id="KW-0805">Transcription regulation</keyword>
<dbReference type="GO" id="GO:0003700">
    <property type="term" value="F:DNA-binding transcription factor activity"/>
    <property type="evidence" value="ECO:0007669"/>
    <property type="project" value="InterPro"/>
</dbReference>
<proteinExistence type="inferred from homology"/>
<evidence type="ECO:0000256" key="2">
    <source>
        <dbReference type="ARBA" id="ARBA00023015"/>
    </source>
</evidence>
<keyword evidence="4" id="KW-0804">Transcription</keyword>
<dbReference type="Proteomes" id="UP000214646">
    <property type="component" value="Unassembled WGS sequence"/>
</dbReference>
<comment type="similarity">
    <text evidence="1">Belongs to the LysR transcriptional regulatory family.</text>
</comment>